<dbReference type="GO" id="GO:0042626">
    <property type="term" value="F:ATPase-coupled transmembrane transporter activity"/>
    <property type="evidence" value="ECO:0007669"/>
    <property type="project" value="InterPro"/>
</dbReference>
<feature type="domain" description="ABC transporter" evidence="8">
    <location>
        <begin position="2"/>
        <end position="242"/>
    </location>
</feature>
<evidence type="ECO:0000256" key="2">
    <source>
        <dbReference type="ARBA" id="ARBA00022475"/>
    </source>
</evidence>
<keyword evidence="10" id="KW-1185">Reference proteome</keyword>
<dbReference type="InterPro" id="IPR050093">
    <property type="entry name" value="ABC_SmlMolc_Importer"/>
</dbReference>
<dbReference type="InterPro" id="IPR005968">
    <property type="entry name" value="Thiamine_ABC_ThiQ"/>
</dbReference>
<gene>
    <name evidence="9" type="ORF">EV695_0072</name>
</gene>
<protein>
    <submittedName>
        <fullName evidence="9">Thiamine transport system ATP-binding protein</fullName>
    </submittedName>
</protein>
<dbReference type="InterPro" id="IPR003439">
    <property type="entry name" value="ABC_transporter-like_ATP-bd"/>
</dbReference>
<dbReference type="InterPro" id="IPR027417">
    <property type="entry name" value="P-loop_NTPase"/>
</dbReference>
<organism evidence="9 10">
    <name type="scientific">Cocleimonas flava</name>
    <dbReference type="NCBI Taxonomy" id="634765"/>
    <lineage>
        <taxon>Bacteria</taxon>
        <taxon>Pseudomonadati</taxon>
        <taxon>Pseudomonadota</taxon>
        <taxon>Gammaproteobacteria</taxon>
        <taxon>Thiotrichales</taxon>
        <taxon>Thiotrichaceae</taxon>
        <taxon>Cocleimonas</taxon>
    </lineage>
</organism>
<dbReference type="Gene3D" id="3.40.50.300">
    <property type="entry name" value="P-loop containing nucleotide triphosphate hydrolases"/>
    <property type="match status" value="1"/>
</dbReference>
<dbReference type="SUPFAM" id="SSF52540">
    <property type="entry name" value="P-loop containing nucleoside triphosphate hydrolases"/>
    <property type="match status" value="1"/>
</dbReference>
<evidence type="ECO:0000256" key="7">
    <source>
        <dbReference type="ARBA" id="ARBA00023136"/>
    </source>
</evidence>
<dbReference type="OrthoDB" id="9802264at2"/>
<dbReference type="PANTHER" id="PTHR42781:SF1">
    <property type="entry name" value="THIAMINE IMPORT ATP-BINDING PROTEIN THIQ"/>
    <property type="match status" value="1"/>
</dbReference>
<evidence type="ECO:0000256" key="5">
    <source>
        <dbReference type="ARBA" id="ARBA00022840"/>
    </source>
</evidence>
<dbReference type="EMBL" id="SMFQ01000002">
    <property type="protein sequence ID" value="TCJ88232.1"/>
    <property type="molecule type" value="Genomic_DNA"/>
</dbReference>
<evidence type="ECO:0000256" key="1">
    <source>
        <dbReference type="ARBA" id="ARBA00022448"/>
    </source>
</evidence>
<proteinExistence type="predicted"/>
<dbReference type="PROSITE" id="PS00211">
    <property type="entry name" value="ABC_TRANSPORTER_1"/>
    <property type="match status" value="1"/>
</dbReference>
<dbReference type="GO" id="GO:0016020">
    <property type="term" value="C:membrane"/>
    <property type="evidence" value="ECO:0007669"/>
    <property type="project" value="InterPro"/>
</dbReference>
<evidence type="ECO:0000256" key="6">
    <source>
        <dbReference type="ARBA" id="ARBA00022967"/>
    </source>
</evidence>
<dbReference type="Pfam" id="PF00005">
    <property type="entry name" value="ABC_tran"/>
    <property type="match status" value="1"/>
</dbReference>
<name>A0A4R1F6N2_9GAMM</name>
<keyword evidence="2" id="KW-1003">Cell membrane</keyword>
<dbReference type="AlphaFoldDB" id="A0A4R1F6N2"/>
<dbReference type="GO" id="GO:0005524">
    <property type="term" value="F:ATP binding"/>
    <property type="evidence" value="ECO:0007669"/>
    <property type="project" value="UniProtKB-KW"/>
</dbReference>
<keyword evidence="6" id="KW-1278">Translocase</keyword>
<keyword evidence="3" id="KW-0997">Cell inner membrane</keyword>
<dbReference type="PANTHER" id="PTHR42781">
    <property type="entry name" value="SPERMIDINE/PUTRESCINE IMPORT ATP-BINDING PROTEIN POTA"/>
    <property type="match status" value="1"/>
</dbReference>
<keyword evidence="7" id="KW-0472">Membrane</keyword>
<evidence type="ECO:0000256" key="4">
    <source>
        <dbReference type="ARBA" id="ARBA00022741"/>
    </source>
</evidence>
<keyword evidence="1" id="KW-0813">Transport</keyword>
<comment type="caution">
    <text evidence="9">The sequence shown here is derived from an EMBL/GenBank/DDBJ whole genome shotgun (WGS) entry which is preliminary data.</text>
</comment>
<evidence type="ECO:0000256" key="3">
    <source>
        <dbReference type="ARBA" id="ARBA00022519"/>
    </source>
</evidence>
<evidence type="ECO:0000313" key="10">
    <source>
        <dbReference type="Proteomes" id="UP000294887"/>
    </source>
</evidence>
<keyword evidence="4" id="KW-0547">Nucleotide-binding</keyword>
<dbReference type="GO" id="GO:0016887">
    <property type="term" value="F:ATP hydrolysis activity"/>
    <property type="evidence" value="ECO:0007669"/>
    <property type="project" value="InterPro"/>
</dbReference>
<reference evidence="9 10" key="1">
    <citation type="submission" date="2019-03" db="EMBL/GenBank/DDBJ databases">
        <title>Genomic Encyclopedia of Type Strains, Phase IV (KMG-IV): sequencing the most valuable type-strain genomes for metagenomic binning, comparative biology and taxonomic classification.</title>
        <authorList>
            <person name="Goeker M."/>
        </authorList>
    </citation>
    <scope>NUCLEOTIDE SEQUENCE [LARGE SCALE GENOMIC DNA]</scope>
    <source>
        <strain evidence="9 10">DSM 24830</strain>
    </source>
</reference>
<sequence>MLTVDNLKFSYPKHSADVDDKGTNTAEMQFNLDVQAGEILSIIGPSGSGKTTLLNLIAGFNSPSSGSIIVDDVDITSLKIHQRPVTTVFQDNNLFPHLDVFTNVAIGIQPSLKLTQDEKQHIHHALENVGLADFHKRRPKELSGGQRQRIALARALVRKQSVLLLDEPLAALGPAMKDEIIDLLKAMVEEQNMAALLISHQPTDAFRASKRTAFINQGKIHQIGNTADVLGDSADKVIKQYLGES</sequence>
<dbReference type="InterPro" id="IPR017871">
    <property type="entry name" value="ABC_transporter-like_CS"/>
</dbReference>
<dbReference type="SMART" id="SM00382">
    <property type="entry name" value="AAA"/>
    <property type="match status" value="1"/>
</dbReference>
<accession>A0A4R1F6N2</accession>
<keyword evidence="5 9" id="KW-0067">ATP-binding</keyword>
<dbReference type="InterPro" id="IPR003593">
    <property type="entry name" value="AAA+_ATPase"/>
</dbReference>
<evidence type="ECO:0000259" key="8">
    <source>
        <dbReference type="PROSITE" id="PS50893"/>
    </source>
</evidence>
<dbReference type="RefSeq" id="WP_131903945.1">
    <property type="nucleotide sequence ID" value="NZ_BAAAFU010000008.1"/>
</dbReference>
<dbReference type="PROSITE" id="PS50893">
    <property type="entry name" value="ABC_TRANSPORTER_2"/>
    <property type="match status" value="1"/>
</dbReference>
<evidence type="ECO:0000313" key="9">
    <source>
        <dbReference type="EMBL" id="TCJ88232.1"/>
    </source>
</evidence>
<dbReference type="Proteomes" id="UP000294887">
    <property type="component" value="Unassembled WGS sequence"/>
</dbReference>
<dbReference type="GO" id="GO:0071934">
    <property type="term" value="P:thiamine transmembrane transport"/>
    <property type="evidence" value="ECO:0007669"/>
    <property type="project" value="InterPro"/>
</dbReference>
<dbReference type="NCBIfam" id="TIGR01277">
    <property type="entry name" value="thiQ"/>
    <property type="match status" value="1"/>
</dbReference>